<evidence type="ECO:0000313" key="1">
    <source>
        <dbReference type="EMBL" id="JAH69478.1"/>
    </source>
</evidence>
<accession>A0A0E9UWX8</accession>
<dbReference type="AlphaFoldDB" id="A0A0E9UWX8"/>
<organism evidence="1">
    <name type="scientific">Anguilla anguilla</name>
    <name type="common">European freshwater eel</name>
    <name type="synonym">Muraena anguilla</name>
    <dbReference type="NCBI Taxonomy" id="7936"/>
    <lineage>
        <taxon>Eukaryota</taxon>
        <taxon>Metazoa</taxon>
        <taxon>Chordata</taxon>
        <taxon>Craniata</taxon>
        <taxon>Vertebrata</taxon>
        <taxon>Euteleostomi</taxon>
        <taxon>Actinopterygii</taxon>
        <taxon>Neopterygii</taxon>
        <taxon>Teleostei</taxon>
        <taxon>Anguilliformes</taxon>
        <taxon>Anguillidae</taxon>
        <taxon>Anguilla</taxon>
    </lineage>
</organism>
<sequence length="26" mass="3184">MCFFSKSKMTCFFTLSPHVFYTQESW</sequence>
<protein>
    <submittedName>
        <fullName evidence="1">Uncharacterized protein</fullName>
    </submittedName>
</protein>
<reference evidence="1" key="1">
    <citation type="submission" date="2014-11" db="EMBL/GenBank/DDBJ databases">
        <authorList>
            <person name="Amaro Gonzalez C."/>
        </authorList>
    </citation>
    <scope>NUCLEOTIDE SEQUENCE</scope>
</reference>
<dbReference type="EMBL" id="GBXM01039099">
    <property type="protein sequence ID" value="JAH69478.1"/>
    <property type="molecule type" value="Transcribed_RNA"/>
</dbReference>
<reference evidence="1" key="2">
    <citation type="journal article" date="2015" name="Fish Shellfish Immunol.">
        <title>Early steps in the European eel (Anguilla anguilla)-Vibrio vulnificus interaction in the gills: Role of the RtxA13 toxin.</title>
        <authorList>
            <person name="Callol A."/>
            <person name="Pajuelo D."/>
            <person name="Ebbesson L."/>
            <person name="Teles M."/>
            <person name="MacKenzie S."/>
            <person name="Amaro C."/>
        </authorList>
    </citation>
    <scope>NUCLEOTIDE SEQUENCE</scope>
</reference>
<name>A0A0E9UWX8_ANGAN</name>
<proteinExistence type="predicted"/>